<protein>
    <recommendedName>
        <fullName evidence="8">Nitrate/nitrite transporter</fullName>
    </recommendedName>
</protein>
<comment type="subcellular location">
    <subcellularLocation>
        <location evidence="8">Cell membrane</location>
        <topology evidence="8">Multi-pass membrane protein</topology>
    </subcellularLocation>
    <subcellularLocation>
        <location evidence="1">Membrane</location>
        <topology evidence="1">Multi-pass membrane protein</topology>
    </subcellularLocation>
</comment>
<feature type="transmembrane region" description="Helical" evidence="8">
    <location>
        <begin position="105"/>
        <end position="124"/>
    </location>
</feature>
<evidence type="ECO:0000256" key="7">
    <source>
        <dbReference type="ARBA" id="ARBA00023136"/>
    </source>
</evidence>
<dbReference type="NCBIfam" id="TIGR00886">
    <property type="entry name" value="2A0108"/>
    <property type="match status" value="1"/>
</dbReference>
<dbReference type="GO" id="GO:0015113">
    <property type="term" value="F:nitrite transmembrane transporter activity"/>
    <property type="evidence" value="ECO:0007669"/>
    <property type="project" value="InterPro"/>
</dbReference>
<evidence type="ECO:0000256" key="1">
    <source>
        <dbReference type="ARBA" id="ARBA00004141"/>
    </source>
</evidence>
<dbReference type="InterPro" id="IPR044772">
    <property type="entry name" value="NO3_transporter"/>
</dbReference>
<feature type="transmembrane region" description="Helical" evidence="8">
    <location>
        <begin position="76"/>
        <end position="93"/>
    </location>
</feature>
<sequence>MGFKSRLSTLWAPPQLNPVTKKARSIPLLNPLDRHGRVFFFSWMGFMIAFWAWYTFPPLLTVTIREDLHLTKTQVANSNIVSLSATLLIRLISGPLCDAIGPRKVFALVLLLGSIPVGLAPLIHNAAGLYTIRFFIGILGASFVPCQVWCTLWFDRNVVGTANGLAGGWGNAGGGVTYFIMPAVFDSLVGKGLTPGKAWRVTFVVPLGGGPTATKQSKPTSPSPPLTQPTRPPTPIRSSLSQAPLPPALHPPPAHPTPTLAPRKSKAPLPLPPSPRPKPCHPLPPEIPLPPSLHTAIPILLSPQCLFHVLTYACSFGGELAINAVLSSYYLSLFPTKLTQTTASNYAAIFGFLNFLTRPLGGVIADLLYNLAPARYKLWSKKLWITTCGVLTGSLLILIGLYKSPSLAVTIALVCVMAFFHEAGNGANFALLPHVFPQANGLLSGVTGAGGNLGGVVFAIVLRFMDGGTNYSKGFWVIGIVHVVVNLAVCWVRPVAES</sequence>
<evidence type="ECO:0000256" key="3">
    <source>
        <dbReference type="ARBA" id="ARBA00022448"/>
    </source>
</evidence>
<feature type="transmembrane region" description="Helical" evidence="8">
    <location>
        <begin position="346"/>
        <end position="371"/>
    </location>
</feature>
<evidence type="ECO:0000313" key="11">
    <source>
        <dbReference type="Proteomes" id="UP000008066"/>
    </source>
</evidence>
<dbReference type="OMA" id="IPCFMFA"/>
<dbReference type="Pfam" id="PF07690">
    <property type="entry name" value="MFS_1"/>
    <property type="match status" value="1"/>
</dbReference>
<evidence type="ECO:0000256" key="4">
    <source>
        <dbReference type="ARBA" id="ARBA00022692"/>
    </source>
</evidence>
<dbReference type="STRING" id="759272.G0SAF0"/>
<keyword evidence="4 8" id="KW-0812">Transmembrane</keyword>
<dbReference type="OrthoDB" id="434240at2759"/>
<feature type="transmembrane region" description="Helical" evidence="8">
    <location>
        <begin position="474"/>
        <end position="492"/>
    </location>
</feature>
<evidence type="ECO:0000256" key="5">
    <source>
        <dbReference type="ARBA" id="ARBA00022989"/>
    </source>
</evidence>
<keyword evidence="3 8" id="KW-0813">Transport</keyword>
<dbReference type="SUPFAM" id="SSF103473">
    <property type="entry name" value="MFS general substrate transporter"/>
    <property type="match status" value="1"/>
</dbReference>
<feature type="transmembrane region" description="Helical" evidence="8">
    <location>
        <begin position="383"/>
        <end position="402"/>
    </location>
</feature>
<dbReference type="eggNOG" id="ENOG502QPIC">
    <property type="taxonomic scope" value="Eukaryota"/>
</dbReference>
<keyword evidence="11" id="KW-1185">Reference proteome</keyword>
<dbReference type="Gene3D" id="1.20.1250.20">
    <property type="entry name" value="MFS general substrate transporter like domains"/>
    <property type="match status" value="2"/>
</dbReference>
<dbReference type="RefSeq" id="XP_006694607.1">
    <property type="nucleotide sequence ID" value="XM_006694544.1"/>
</dbReference>
<evidence type="ECO:0000256" key="2">
    <source>
        <dbReference type="ARBA" id="ARBA00008432"/>
    </source>
</evidence>
<feature type="transmembrane region" description="Helical" evidence="8">
    <location>
        <begin position="38"/>
        <end position="56"/>
    </location>
</feature>
<dbReference type="InterPro" id="IPR011701">
    <property type="entry name" value="MFS"/>
</dbReference>
<dbReference type="EMBL" id="GL988043">
    <property type="protein sequence ID" value="EGS19722.1"/>
    <property type="molecule type" value="Genomic_DNA"/>
</dbReference>
<evidence type="ECO:0000256" key="8">
    <source>
        <dbReference type="RuleBase" id="RU366033"/>
    </source>
</evidence>
<comment type="caution">
    <text evidence="8">Lacks conserved residue(s) required for the propagation of feature annotation.</text>
</comment>
<feature type="compositionally biased region" description="Pro residues" evidence="9">
    <location>
        <begin position="244"/>
        <end position="256"/>
    </location>
</feature>
<proteinExistence type="inferred from homology"/>
<keyword evidence="8" id="KW-1003">Cell membrane</keyword>
<feature type="compositionally biased region" description="Pro residues" evidence="9">
    <location>
        <begin position="269"/>
        <end position="285"/>
    </location>
</feature>
<dbReference type="HOGENOM" id="CLU_024204_1_1_1"/>
<keyword evidence="6 8" id="KW-0534">Nitrate assimilation</keyword>
<feature type="compositionally biased region" description="Pro residues" evidence="9">
    <location>
        <begin position="221"/>
        <end position="235"/>
    </location>
</feature>
<dbReference type="GeneID" id="18258242"/>
<comment type="similarity">
    <text evidence="2 8">Belongs to the major facilitator superfamily. Nitrate/nitrite porter (TC 2.A.1.8) family.</text>
</comment>
<dbReference type="KEGG" id="cthr:CTHT_0042040"/>
<dbReference type="GO" id="GO:0005886">
    <property type="term" value="C:plasma membrane"/>
    <property type="evidence" value="ECO:0007669"/>
    <property type="project" value="UniProtKB-SubCell"/>
</dbReference>
<reference evidence="10 11" key="1">
    <citation type="journal article" date="2011" name="Cell">
        <title>Insight into structure and assembly of the nuclear pore complex by utilizing the genome of a eukaryotic thermophile.</title>
        <authorList>
            <person name="Amlacher S."/>
            <person name="Sarges P."/>
            <person name="Flemming D."/>
            <person name="van Noort V."/>
            <person name="Kunze R."/>
            <person name="Devos D.P."/>
            <person name="Arumugam M."/>
            <person name="Bork P."/>
            <person name="Hurt E."/>
        </authorList>
    </citation>
    <scope>NUCLEOTIDE SEQUENCE [LARGE SCALE GENOMIC DNA]</scope>
    <source>
        <strain evidence="11">DSM 1495 / CBS 144.50 / IMI 039719</strain>
    </source>
</reference>
<gene>
    <name evidence="10" type="ORF">CTHT_0042040</name>
</gene>
<dbReference type="AlphaFoldDB" id="G0SAF0"/>
<accession>G0SAF0</accession>
<name>G0SAF0_CHATD</name>
<dbReference type="GO" id="GO:0042128">
    <property type="term" value="P:nitrate assimilation"/>
    <property type="evidence" value="ECO:0007669"/>
    <property type="project" value="UniProtKB-UniRule"/>
</dbReference>
<feature type="transmembrane region" description="Helical" evidence="8">
    <location>
        <begin position="130"/>
        <end position="154"/>
    </location>
</feature>
<evidence type="ECO:0000256" key="9">
    <source>
        <dbReference type="SAM" id="MobiDB-lite"/>
    </source>
</evidence>
<organism evidence="11">
    <name type="scientific">Chaetomium thermophilum (strain DSM 1495 / CBS 144.50 / IMI 039719)</name>
    <name type="common">Thermochaetoides thermophila</name>
    <dbReference type="NCBI Taxonomy" id="759272"/>
    <lineage>
        <taxon>Eukaryota</taxon>
        <taxon>Fungi</taxon>
        <taxon>Dikarya</taxon>
        <taxon>Ascomycota</taxon>
        <taxon>Pezizomycotina</taxon>
        <taxon>Sordariomycetes</taxon>
        <taxon>Sordariomycetidae</taxon>
        <taxon>Sordariales</taxon>
        <taxon>Chaetomiaceae</taxon>
        <taxon>Thermochaetoides</taxon>
    </lineage>
</organism>
<dbReference type="PANTHER" id="PTHR23515">
    <property type="entry name" value="HIGH-AFFINITY NITRATE TRANSPORTER 2.3"/>
    <property type="match status" value="1"/>
</dbReference>
<evidence type="ECO:0000313" key="10">
    <source>
        <dbReference type="EMBL" id="EGS19722.1"/>
    </source>
</evidence>
<dbReference type="InterPro" id="IPR004737">
    <property type="entry name" value="NO3_transporter_NarK/NarU-like"/>
</dbReference>
<dbReference type="GO" id="GO:0015112">
    <property type="term" value="F:nitrate transmembrane transporter activity"/>
    <property type="evidence" value="ECO:0007669"/>
    <property type="project" value="UniProtKB-UniRule"/>
</dbReference>
<feature type="region of interest" description="Disordered" evidence="9">
    <location>
        <begin position="210"/>
        <end position="285"/>
    </location>
</feature>
<dbReference type="Proteomes" id="UP000008066">
    <property type="component" value="Unassembled WGS sequence"/>
</dbReference>
<feature type="transmembrane region" description="Helical" evidence="8">
    <location>
        <begin position="408"/>
        <end position="430"/>
    </location>
</feature>
<keyword evidence="5 8" id="KW-1133">Transmembrane helix</keyword>
<feature type="transmembrane region" description="Helical" evidence="8">
    <location>
        <begin position="442"/>
        <end position="462"/>
    </location>
</feature>
<keyword evidence="7 8" id="KW-0472">Membrane</keyword>
<evidence type="ECO:0000256" key="6">
    <source>
        <dbReference type="ARBA" id="ARBA00023063"/>
    </source>
</evidence>
<dbReference type="InterPro" id="IPR036259">
    <property type="entry name" value="MFS_trans_sf"/>
</dbReference>